<evidence type="ECO:0000313" key="1">
    <source>
        <dbReference type="EMBL" id="KKM15893.1"/>
    </source>
</evidence>
<dbReference type="EMBL" id="LAZR01014801">
    <property type="protein sequence ID" value="KKM15893.1"/>
    <property type="molecule type" value="Genomic_DNA"/>
</dbReference>
<dbReference type="AlphaFoldDB" id="A0A0F9K163"/>
<comment type="caution">
    <text evidence="1">The sequence shown here is derived from an EMBL/GenBank/DDBJ whole genome shotgun (WGS) entry which is preliminary data.</text>
</comment>
<sequence>MRIYYTSDFKDHYSAGTSAIVIAHNKTHAIKLLKEALENNPIGKLEVIYGDKYGKPVFIEIDSNKPDAFIINGDY</sequence>
<proteinExistence type="predicted"/>
<name>A0A0F9K163_9ZZZZ</name>
<protein>
    <submittedName>
        <fullName evidence="1">Uncharacterized protein</fullName>
    </submittedName>
</protein>
<accession>A0A0F9K163</accession>
<gene>
    <name evidence="1" type="ORF">LCGC14_1691470</name>
</gene>
<organism evidence="1">
    <name type="scientific">marine sediment metagenome</name>
    <dbReference type="NCBI Taxonomy" id="412755"/>
    <lineage>
        <taxon>unclassified sequences</taxon>
        <taxon>metagenomes</taxon>
        <taxon>ecological metagenomes</taxon>
    </lineage>
</organism>
<reference evidence="1" key="1">
    <citation type="journal article" date="2015" name="Nature">
        <title>Complex archaea that bridge the gap between prokaryotes and eukaryotes.</title>
        <authorList>
            <person name="Spang A."/>
            <person name="Saw J.H."/>
            <person name="Jorgensen S.L."/>
            <person name="Zaremba-Niedzwiedzka K."/>
            <person name="Martijn J."/>
            <person name="Lind A.E."/>
            <person name="van Eijk R."/>
            <person name="Schleper C."/>
            <person name="Guy L."/>
            <person name="Ettema T.J."/>
        </authorList>
    </citation>
    <scope>NUCLEOTIDE SEQUENCE</scope>
</reference>